<name>A0A8J8NR47_HALGN</name>
<evidence type="ECO:0000313" key="1">
    <source>
        <dbReference type="EMBL" id="TNV80347.1"/>
    </source>
</evidence>
<comment type="caution">
    <text evidence="1">The sequence shown here is derived from an EMBL/GenBank/DDBJ whole genome shotgun (WGS) entry which is preliminary data.</text>
</comment>
<proteinExistence type="predicted"/>
<sequence>MKFSYIFGLRHMNVSTCTTLQSRGDLLVGVVNISCQKVCLLFRCTFEATGIPLQQAGSSQTGKPMRSQNSSMVETNSYRGLISCGGSSQLGKSRLLLTPRIVKLSLMHRSYQVQHISLHNPFFLWIPISLSHTEHTTFLVASKHLGVSLKASSFILVILFFNTFTWECRQQVLPSCSLQVSGNLRYLGVQGSKSNSPTGLHRYLSQQSRVTDSSYLRLRLAFGARLKGDE</sequence>
<gene>
    <name evidence="1" type="ORF">FGO68_gene17516</name>
</gene>
<organism evidence="1 2">
    <name type="scientific">Halteria grandinella</name>
    <dbReference type="NCBI Taxonomy" id="5974"/>
    <lineage>
        <taxon>Eukaryota</taxon>
        <taxon>Sar</taxon>
        <taxon>Alveolata</taxon>
        <taxon>Ciliophora</taxon>
        <taxon>Intramacronucleata</taxon>
        <taxon>Spirotrichea</taxon>
        <taxon>Stichotrichia</taxon>
        <taxon>Sporadotrichida</taxon>
        <taxon>Halteriidae</taxon>
        <taxon>Halteria</taxon>
    </lineage>
</organism>
<protein>
    <submittedName>
        <fullName evidence="1">Uncharacterized protein</fullName>
    </submittedName>
</protein>
<dbReference type="EMBL" id="RRYP01007629">
    <property type="protein sequence ID" value="TNV80347.1"/>
    <property type="molecule type" value="Genomic_DNA"/>
</dbReference>
<evidence type="ECO:0000313" key="2">
    <source>
        <dbReference type="Proteomes" id="UP000785679"/>
    </source>
</evidence>
<dbReference type="AlphaFoldDB" id="A0A8J8NR47"/>
<reference evidence="1" key="1">
    <citation type="submission" date="2019-06" db="EMBL/GenBank/DDBJ databases">
        <authorList>
            <person name="Zheng W."/>
        </authorList>
    </citation>
    <scope>NUCLEOTIDE SEQUENCE</scope>
    <source>
        <strain evidence="1">QDHG01</strain>
    </source>
</reference>
<accession>A0A8J8NR47</accession>
<keyword evidence="2" id="KW-1185">Reference proteome</keyword>
<dbReference type="Proteomes" id="UP000785679">
    <property type="component" value="Unassembled WGS sequence"/>
</dbReference>